<evidence type="ECO:0000259" key="4">
    <source>
        <dbReference type="PROSITE" id="PS51462"/>
    </source>
</evidence>
<dbReference type="PRINTS" id="PR00502">
    <property type="entry name" value="NUDIXFAMILY"/>
</dbReference>
<comment type="cofactor">
    <cofactor evidence="1">
        <name>Mg(2+)</name>
        <dbReference type="ChEBI" id="CHEBI:18420"/>
    </cofactor>
</comment>
<evidence type="ECO:0000313" key="6">
    <source>
        <dbReference type="Proteomes" id="UP000178659"/>
    </source>
</evidence>
<dbReference type="Pfam" id="PF00293">
    <property type="entry name" value="NUDIX"/>
    <property type="match status" value="1"/>
</dbReference>
<evidence type="ECO:0000256" key="2">
    <source>
        <dbReference type="ARBA" id="ARBA00022801"/>
    </source>
</evidence>
<dbReference type="Proteomes" id="UP000178659">
    <property type="component" value="Unassembled WGS sequence"/>
</dbReference>
<protein>
    <recommendedName>
        <fullName evidence="4">Nudix hydrolase domain-containing protein</fullName>
    </recommendedName>
</protein>
<dbReference type="GO" id="GO:0016787">
    <property type="term" value="F:hydrolase activity"/>
    <property type="evidence" value="ECO:0007669"/>
    <property type="project" value="UniProtKB-KW"/>
</dbReference>
<dbReference type="AlphaFoldDB" id="A0A1G1VB64"/>
<accession>A0A1G1VB64</accession>
<evidence type="ECO:0000313" key="5">
    <source>
        <dbReference type="EMBL" id="OGY12714.1"/>
    </source>
</evidence>
<dbReference type="CDD" id="cd02883">
    <property type="entry name" value="NUDIX_Hydrolase"/>
    <property type="match status" value="1"/>
</dbReference>
<dbReference type="PROSITE" id="PS51462">
    <property type="entry name" value="NUDIX"/>
    <property type="match status" value="1"/>
</dbReference>
<dbReference type="EMBL" id="MHCC01000025">
    <property type="protein sequence ID" value="OGY12714.1"/>
    <property type="molecule type" value="Genomic_DNA"/>
</dbReference>
<comment type="caution">
    <text evidence="5">The sequence shown here is derived from an EMBL/GenBank/DDBJ whole genome shotgun (WGS) entry which is preliminary data.</text>
</comment>
<reference evidence="5 6" key="1">
    <citation type="journal article" date="2016" name="Nat. Commun.">
        <title>Thousands of microbial genomes shed light on interconnected biogeochemical processes in an aquifer system.</title>
        <authorList>
            <person name="Anantharaman K."/>
            <person name="Brown C.T."/>
            <person name="Hug L.A."/>
            <person name="Sharon I."/>
            <person name="Castelle C.J."/>
            <person name="Probst A.J."/>
            <person name="Thomas B.C."/>
            <person name="Singh A."/>
            <person name="Wilkins M.J."/>
            <person name="Karaoz U."/>
            <person name="Brodie E.L."/>
            <person name="Williams K.H."/>
            <person name="Hubbard S.S."/>
            <person name="Banfield J.F."/>
        </authorList>
    </citation>
    <scope>NUCLEOTIDE SEQUENCE [LARGE SCALE GENOMIC DNA]</scope>
</reference>
<name>A0A1G1VB64_9BACT</name>
<gene>
    <name evidence="5" type="ORF">A3A77_00290</name>
</gene>
<evidence type="ECO:0000256" key="3">
    <source>
        <dbReference type="RuleBase" id="RU003476"/>
    </source>
</evidence>
<dbReference type="SUPFAM" id="SSF55811">
    <property type="entry name" value="Nudix"/>
    <property type="match status" value="1"/>
</dbReference>
<dbReference type="InterPro" id="IPR020084">
    <property type="entry name" value="NUDIX_hydrolase_CS"/>
</dbReference>
<dbReference type="Gene3D" id="3.90.79.10">
    <property type="entry name" value="Nucleoside Triphosphate Pyrophosphohydrolase"/>
    <property type="match status" value="1"/>
</dbReference>
<sequence>MISNIQETSTYKEQLITRTWIQTDSLEGMSPITQVYAICFNEKHEILVCREDSNKPWILPGGHPENNESVEETLIRELQEETDVLVKNIKY</sequence>
<dbReference type="InterPro" id="IPR000086">
    <property type="entry name" value="NUDIX_hydrolase_dom"/>
</dbReference>
<dbReference type="PANTHER" id="PTHR43046:SF14">
    <property type="entry name" value="MUTT_NUDIX FAMILY PROTEIN"/>
    <property type="match status" value="1"/>
</dbReference>
<proteinExistence type="inferred from homology"/>
<dbReference type="InterPro" id="IPR020476">
    <property type="entry name" value="Nudix_hydrolase"/>
</dbReference>
<feature type="domain" description="Nudix hydrolase" evidence="4">
    <location>
        <begin position="30"/>
        <end position="91"/>
    </location>
</feature>
<organism evidence="5 6">
    <name type="scientific">Candidatus Blackburnbacteria bacterium RIFCSPLOWO2_01_FULL_40_20</name>
    <dbReference type="NCBI Taxonomy" id="1797519"/>
    <lineage>
        <taxon>Bacteria</taxon>
        <taxon>Candidatus Blackburniibacteriota</taxon>
    </lineage>
</organism>
<evidence type="ECO:0000256" key="1">
    <source>
        <dbReference type="ARBA" id="ARBA00001946"/>
    </source>
</evidence>
<keyword evidence="2 3" id="KW-0378">Hydrolase</keyword>
<comment type="similarity">
    <text evidence="3">Belongs to the Nudix hydrolase family.</text>
</comment>
<dbReference type="PROSITE" id="PS00893">
    <property type="entry name" value="NUDIX_BOX"/>
    <property type="match status" value="1"/>
</dbReference>
<dbReference type="InterPro" id="IPR015797">
    <property type="entry name" value="NUDIX_hydrolase-like_dom_sf"/>
</dbReference>
<dbReference type="PANTHER" id="PTHR43046">
    <property type="entry name" value="GDP-MANNOSE MANNOSYL HYDROLASE"/>
    <property type="match status" value="1"/>
</dbReference>